<sequence length="107" mass="11725">MIGAEFVISRDPQTGVMTDDEATLLEINARFSGGIHSTLGSGFIQDYMGLLAALVGGTPSRDLPLRSQWPLVRSDGHDPQSDFLEHNPIGWSVRNLGQFATVRHMFV</sequence>
<dbReference type="EMBL" id="HBGW01084457">
    <property type="protein sequence ID" value="CAD9635702.1"/>
    <property type="molecule type" value="Transcribed_RNA"/>
</dbReference>
<organism evidence="1">
    <name type="scientific">Zooxanthella nutricula</name>
    <dbReference type="NCBI Taxonomy" id="1333877"/>
    <lineage>
        <taxon>Eukaryota</taxon>
        <taxon>Sar</taxon>
        <taxon>Alveolata</taxon>
        <taxon>Dinophyceae</taxon>
        <taxon>Peridiniales</taxon>
        <taxon>Peridiniales incertae sedis</taxon>
        <taxon>Zooxanthella</taxon>
    </lineage>
</organism>
<gene>
    <name evidence="1" type="ORF">BRAN1462_LOCUS53524</name>
</gene>
<dbReference type="AlphaFoldDB" id="A0A7S2VK92"/>
<accession>A0A7S2VK92</accession>
<protein>
    <recommendedName>
        <fullName evidence="2">ATP-grasp domain-containing protein</fullName>
    </recommendedName>
</protein>
<evidence type="ECO:0008006" key="2">
    <source>
        <dbReference type="Google" id="ProtNLM"/>
    </source>
</evidence>
<evidence type="ECO:0000313" key="1">
    <source>
        <dbReference type="EMBL" id="CAD9635702.1"/>
    </source>
</evidence>
<name>A0A7S2VK92_9DINO</name>
<reference evidence="1" key="1">
    <citation type="submission" date="2021-01" db="EMBL/GenBank/DDBJ databases">
        <authorList>
            <person name="Corre E."/>
            <person name="Pelletier E."/>
            <person name="Niang G."/>
            <person name="Scheremetjew M."/>
            <person name="Finn R."/>
            <person name="Kale V."/>
            <person name="Holt S."/>
            <person name="Cochrane G."/>
            <person name="Meng A."/>
            <person name="Brown T."/>
            <person name="Cohen L."/>
        </authorList>
    </citation>
    <scope>NUCLEOTIDE SEQUENCE</scope>
    <source>
        <strain evidence="1">RCC3387</strain>
    </source>
</reference>
<proteinExistence type="predicted"/>